<dbReference type="Proteomes" id="UP000694864">
    <property type="component" value="Chromosome 3"/>
</dbReference>
<evidence type="ECO:0000256" key="1">
    <source>
        <dbReference type="SAM" id="MobiDB-lite"/>
    </source>
</evidence>
<evidence type="ECO:0000313" key="4">
    <source>
        <dbReference type="RefSeq" id="XP_019095069.1"/>
    </source>
</evidence>
<dbReference type="RefSeq" id="XP_019095069.1">
    <property type="nucleotide sequence ID" value="XM_019239524.1"/>
</dbReference>
<gene>
    <name evidence="4" type="primary">LOC109130212</name>
</gene>
<keyword evidence="2" id="KW-1133">Transmembrane helix</keyword>
<proteinExistence type="predicted"/>
<feature type="transmembrane region" description="Helical" evidence="2">
    <location>
        <begin position="80"/>
        <end position="108"/>
    </location>
</feature>
<keyword evidence="3" id="KW-1185">Reference proteome</keyword>
<evidence type="ECO:0000313" key="3">
    <source>
        <dbReference type="Proteomes" id="UP000694864"/>
    </source>
</evidence>
<name>A0ABM1R7T1_CAMSA</name>
<evidence type="ECO:0000256" key="2">
    <source>
        <dbReference type="SAM" id="Phobius"/>
    </source>
</evidence>
<keyword evidence="2" id="KW-0812">Transmembrane</keyword>
<protein>
    <submittedName>
        <fullName evidence="4">Uncharacterized protein LOC109130212</fullName>
    </submittedName>
</protein>
<sequence>MTYKTSGYSFSTRNAVSKQDGESYVMNQESSVVVEDVVKGRLLARVARSEVVVNKAPFFKKDFAKKIGKKIGNIRKIGSLSIGAFAGVIIAAIVGFIGIIIGICFLLGCCCSRKAKKAQSAAEAEQETATDKTNDSSKPQTSKTEDV</sequence>
<keyword evidence="2" id="KW-0472">Membrane</keyword>
<reference evidence="4" key="2">
    <citation type="submission" date="2025-08" db="UniProtKB">
        <authorList>
            <consortium name="RefSeq"/>
        </authorList>
    </citation>
    <scope>IDENTIFICATION</scope>
    <source>
        <tissue evidence="4">Leaf</tissue>
    </source>
</reference>
<accession>A0ABM1R7T1</accession>
<dbReference type="GeneID" id="109130212"/>
<organism evidence="3 4">
    <name type="scientific">Camelina sativa</name>
    <name type="common">False flax</name>
    <name type="synonym">Myagrum sativum</name>
    <dbReference type="NCBI Taxonomy" id="90675"/>
    <lineage>
        <taxon>Eukaryota</taxon>
        <taxon>Viridiplantae</taxon>
        <taxon>Streptophyta</taxon>
        <taxon>Embryophyta</taxon>
        <taxon>Tracheophyta</taxon>
        <taxon>Spermatophyta</taxon>
        <taxon>Magnoliopsida</taxon>
        <taxon>eudicotyledons</taxon>
        <taxon>Gunneridae</taxon>
        <taxon>Pentapetalae</taxon>
        <taxon>rosids</taxon>
        <taxon>malvids</taxon>
        <taxon>Brassicales</taxon>
        <taxon>Brassicaceae</taxon>
        <taxon>Camelineae</taxon>
        <taxon>Camelina</taxon>
    </lineage>
</organism>
<reference evidence="3" key="1">
    <citation type="journal article" date="2014" name="Nat. Commun.">
        <title>The emerging biofuel crop Camelina sativa retains a highly undifferentiated hexaploid genome structure.</title>
        <authorList>
            <person name="Kagale S."/>
            <person name="Koh C."/>
            <person name="Nixon J."/>
            <person name="Bollina V."/>
            <person name="Clarke W.E."/>
            <person name="Tuteja R."/>
            <person name="Spillane C."/>
            <person name="Robinson S.J."/>
            <person name="Links M.G."/>
            <person name="Clarke C."/>
            <person name="Higgins E.E."/>
            <person name="Huebert T."/>
            <person name="Sharpe A.G."/>
            <person name="Parkin I.A."/>
        </authorList>
    </citation>
    <scope>NUCLEOTIDE SEQUENCE [LARGE SCALE GENOMIC DNA]</scope>
    <source>
        <strain evidence="3">cv. DH55</strain>
    </source>
</reference>
<feature type="region of interest" description="Disordered" evidence="1">
    <location>
        <begin position="122"/>
        <end position="147"/>
    </location>
</feature>
<feature type="compositionally biased region" description="Polar residues" evidence="1">
    <location>
        <begin position="136"/>
        <end position="147"/>
    </location>
</feature>